<accession>A7E6Q7</accession>
<evidence type="ECO:0000313" key="2">
    <source>
        <dbReference type="Proteomes" id="UP000001312"/>
    </source>
</evidence>
<reference evidence="2" key="1">
    <citation type="journal article" date="2011" name="PLoS Genet.">
        <title>Genomic analysis of the necrotrophic fungal pathogens Sclerotinia sclerotiorum and Botrytis cinerea.</title>
        <authorList>
            <person name="Amselem J."/>
            <person name="Cuomo C.A."/>
            <person name="van Kan J.A."/>
            <person name="Viaud M."/>
            <person name="Benito E.P."/>
            <person name="Couloux A."/>
            <person name="Coutinho P.M."/>
            <person name="de Vries R.P."/>
            <person name="Dyer P.S."/>
            <person name="Fillinger S."/>
            <person name="Fournier E."/>
            <person name="Gout L."/>
            <person name="Hahn M."/>
            <person name="Kohn L."/>
            <person name="Lapalu N."/>
            <person name="Plummer K.M."/>
            <person name="Pradier J.M."/>
            <person name="Quevillon E."/>
            <person name="Sharon A."/>
            <person name="Simon A."/>
            <person name="ten Have A."/>
            <person name="Tudzynski B."/>
            <person name="Tudzynski P."/>
            <person name="Wincker P."/>
            <person name="Andrew M."/>
            <person name="Anthouard V."/>
            <person name="Beever R.E."/>
            <person name="Beffa R."/>
            <person name="Benoit I."/>
            <person name="Bouzid O."/>
            <person name="Brault B."/>
            <person name="Chen Z."/>
            <person name="Choquer M."/>
            <person name="Collemare J."/>
            <person name="Cotton P."/>
            <person name="Danchin E.G."/>
            <person name="Da Silva C."/>
            <person name="Gautier A."/>
            <person name="Giraud C."/>
            <person name="Giraud T."/>
            <person name="Gonzalez C."/>
            <person name="Grossetete S."/>
            <person name="Guldener U."/>
            <person name="Henrissat B."/>
            <person name="Howlett B.J."/>
            <person name="Kodira C."/>
            <person name="Kretschmer M."/>
            <person name="Lappartient A."/>
            <person name="Leroch M."/>
            <person name="Levis C."/>
            <person name="Mauceli E."/>
            <person name="Neuveglise C."/>
            <person name="Oeser B."/>
            <person name="Pearson M."/>
            <person name="Poulain J."/>
            <person name="Poussereau N."/>
            <person name="Quesneville H."/>
            <person name="Rascle C."/>
            <person name="Schumacher J."/>
            <person name="Segurens B."/>
            <person name="Sexton A."/>
            <person name="Silva E."/>
            <person name="Sirven C."/>
            <person name="Soanes D.M."/>
            <person name="Talbot N.J."/>
            <person name="Templeton M."/>
            <person name="Yandava C."/>
            <person name="Yarden O."/>
            <person name="Zeng Q."/>
            <person name="Rollins J.A."/>
            <person name="Lebrun M.H."/>
            <person name="Dickman M."/>
        </authorList>
    </citation>
    <scope>NUCLEOTIDE SEQUENCE [LARGE SCALE GENOMIC DNA]</scope>
    <source>
        <strain evidence="2">ATCC 18683 / 1980 / Ss-1</strain>
    </source>
</reference>
<organism evidence="1 2">
    <name type="scientific">Sclerotinia sclerotiorum (strain ATCC 18683 / 1980 / Ss-1)</name>
    <name type="common">White mold</name>
    <name type="synonym">Whetzelinia sclerotiorum</name>
    <dbReference type="NCBI Taxonomy" id="665079"/>
    <lineage>
        <taxon>Eukaryota</taxon>
        <taxon>Fungi</taxon>
        <taxon>Dikarya</taxon>
        <taxon>Ascomycota</taxon>
        <taxon>Pezizomycotina</taxon>
        <taxon>Leotiomycetes</taxon>
        <taxon>Helotiales</taxon>
        <taxon>Sclerotiniaceae</taxon>
        <taxon>Sclerotinia</taxon>
    </lineage>
</organism>
<dbReference type="GeneID" id="5494362"/>
<dbReference type="RefSeq" id="XP_001598893.1">
    <property type="nucleotide sequence ID" value="XM_001598843.1"/>
</dbReference>
<dbReference type="HOGENOM" id="CLU_2307741_0_0_1"/>
<protein>
    <submittedName>
        <fullName evidence="1">Uncharacterized protein</fullName>
    </submittedName>
</protein>
<keyword evidence="2" id="KW-1185">Reference proteome</keyword>
<dbReference type="Proteomes" id="UP000001312">
    <property type="component" value="Unassembled WGS sequence"/>
</dbReference>
<dbReference type="AlphaFoldDB" id="A7E6Q7"/>
<name>A7E6Q7_SCLS1</name>
<dbReference type="EMBL" id="CH476621">
    <property type="protein sequence ID" value="EDN91579.1"/>
    <property type="molecule type" value="Genomic_DNA"/>
</dbReference>
<dbReference type="KEGG" id="ssl:SS1G_00982"/>
<proteinExistence type="predicted"/>
<evidence type="ECO:0000313" key="1">
    <source>
        <dbReference type="EMBL" id="EDN91579.1"/>
    </source>
</evidence>
<gene>
    <name evidence="1" type="ORF">SS1G_00982</name>
</gene>
<dbReference type="InParanoid" id="A7E6Q7"/>
<sequence length="100" mass="11250">MGGKKSQGREWVTGIGGLLWKRKKRVLLITRRAEQYEYVGIIRSMKLVLSAGVPYVLKIVKLKRKFIYTSIETIGVISPSGENHEDTKFLDKGISSLGKV</sequence>